<reference evidence="1" key="1">
    <citation type="submission" date="2020-10" db="EMBL/GenBank/DDBJ databases">
        <authorList>
            <person name="Castelo-Branco R."/>
            <person name="Eusebio N."/>
            <person name="Adriana R."/>
            <person name="Vieira A."/>
            <person name="Brugerolle De Fraissinette N."/>
            <person name="Rezende De Castro R."/>
            <person name="Schneider M.P."/>
            <person name="Vasconcelos V."/>
            <person name="Leao P.N."/>
        </authorList>
    </citation>
    <scope>NUCLEOTIDE SEQUENCE</scope>
    <source>
        <strain evidence="1">LEGE 07157</strain>
    </source>
</reference>
<dbReference type="Pfam" id="PF21852">
    <property type="entry name" value="DUF6911"/>
    <property type="match status" value="1"/>
</dbReference>
<evidence type="ECO:0000313" key="2">
    <source>
        <dbReference type="Proteomes" id="UP000654482"/>
    </source>
</evidence>
<dbReference type="EMBL" id="JADEWZ010000005">
    <property type="protein sequence ID" value="MBE9115263.1"/>
    <property type="molecule type" value="Genomic_DNA"/>
</dbReference>
<keyword evidence="2" id="KW-1185">Reference proteome</keyword>
<name>A0A8J7AP02_9CYAN</name>
<dbReference type="InterPro" id="IPR054205">
    <property type="entry name" value="DUF6911"/>
</dbReference>
<dbReference type="AlphaFoldDB" id="A0A8J7AP02"/>
<organism evidence="1 2">
    <name type="scientific">Lusitaniella coriacea LEGE 07157</name>
    <dbReference type="NCBI Taxonomy" id="945747"/>
    <lineage>
        <taxon>Bacteria</taxon>
        <taxon>Bacillati</taxon>
        <taxon>Cyanobacteriota</taxon>
        <taxon>Cyanophyceae</taxon>
        <taxon>Spirulinales</taxon>
        <taxon>Lusitaniellaceae</taxon>
        <taxon>Lusitaniella</taxon>
    </lineage>
</organism>
<dbReference type="Proteomes" id="UP000654482">
    <property type="component" value="Unassembled WGS sequence"/>
</dbReference>
<accession>A0A8J7AP02</accession>
<evidence type="ECO:0000313" key="1">
    <source>
        <dbReference type="EMBL" id="MBE9115263.1"/>
    </source>
</evidence>
<comment type="caution">
    <text evidence="1">The sequence shown here is derived from an EMBL/GenBank/DDBJ whole genome shotgun (WGS) entry which is preliminary data.</text>
</comment>
<gene>
    <name evidence="1" type="ORF">IQ249_05045</name>
</gene>
<sequence>MFSFSWAIGSGDNCKGGMRHKVTLNQVIAMLEEIAQKSGAVTLDIINGSEIGPQNLQVQAEKGYFVIFLGEDDGEDYNVRTYTNYSADSKQVDILGQMWDLGLVCTDFDIVKKIFREFIERGAEYRTKVMVSRIGRLGRIK</sequence>
<proteinExistence type="predicted"/>
<protein>
    <submittedName>
        <fullName evidence="1">Uncharacterized protein</fullName>
    </submittedName>
</protein>
<dbReference type="RefSeq" id="WP_194028343.1">
    <property type="nucleotide sequence ID" value="NZ_JADEWZ010000005.1"/>
</dbReference>